<dbReference type="GO" id="GO:0005886">
    <property type="term" value="C:plasma membrane"/>
    <property type="evidence" value="ECO:0007669"/>
    <property type="project" value="UniProtKB-SubCell"/>
</dbReference>
<accession>A0AAU7PQ37</accession>
<dbReference type="GO" id="GO:0055085">
    <property type="term" value="P:transmembrane transport"/>
    <property type="evidence" value="ECO:0007669"/>
    <property type="project" value="InterPro"/>
</dbReference>
<dbReference type="InterPro" id="IPR035906">
    <property type="entry name" value="MetI-like_sf"/>
</dbReference>
<keyword evidence="3 8" id="KW-0813">Transport</keyword>
<evidence type="ECO:0000256" key="1">
    <source>
        <dbReference type="ARBA" id="ARBA00004651"/>
    </source>
</evidence>
<dbReference type="InterPro" id="IPR000515">
    <property type="entry name" value="MetI-like"/>
</dbReference>
<dbReference type="Pfam" id="PF00528">
    <property type="entry name" value="BPD_transp_1"/>
    <property type="match status" value="1"/>
</dbReference>
<dbReference type="RefSeq" id="WP_349947193.1">
    <property type="nucleotide sequence ID" value="NZ_CP157940.1"/>
</dbReference>
<sequence length="277" mass="30447">MKKSSAFIMVVPGLVILAVCLFLPLLRVLIPSFHTGDYPFSAYVEFFRDEYYLKIFMRTVKVAFITTAVCMAAGVPTAYFISRCRKKWRGILLSVSIFPLMTNSVIRSFAWINILGSNGIINRFLLAAGFLEKPAKLLYTDFSIIIGSVYLFLPLMIVTVAGVMENIDNDMMEAALSLGADRFKAFMKVIFPMSLPGIIVGGILVFTGTLTAYTTPQLLGGNKHMVLATFIYQRAMSVGDWNGAAVISLIMIVSTLVVIKGLNALSARLDRRGGSHA</sequence>
<comment type="subcellular location">
    <subcellularLocation>
        <location evidence="1 8">Cell membrane</location>
        <topology evidence="1 8">Multi-pass membrane protein</topology>
    </subcellularLocation>
</comment>
<dbReference type="SUPFAM" id="SSF161098">
    <property type="entry name" value="MetI-like"/>
    <property type="match status" value="1"/>
</dbReference>
<feature type="transmembrane region" description="Helical" evidence="8">
    <location>
        <begin position="62"/>
        <end position="81"/>
    </location>
</feature>
<evidence type="ECO:0000313" key="10">
    <source>
        <dbReference type="EMBL" id="XBS54500.1"/>
    </source>
</evidence>
<name>A0AAU7PQ37_9FIRM</name>
<evidence type="ECO:0000256" key="4">
    <source>
        <dbReference type="ARBA" id="ARBA00022475"/>
    </source>
</evidence>
<feature type="transmembrane region" description="Helical" evidence="8">
    <location>
        <begin position="142"/>
        <end position="164"/>
    </location>
</feature>
<evidence type="ECO:0000256" key="6">
    <source>
        <dbReference type="ARBA" id="ARBA00022989"/>
    </source>
</evidence>
<dbReference type="PROSITE" id="PS50928">
    <property type="entry name" value="ABC_TM1"/>
    <property type="match status" value="1"/>
</dbReference>
<keyword evidence="4" id="KW-1003">Cell membrane</keyword>
<feature type="transmembrane region" description="Helical" evidence="8">
    <location>
        <begin position="109"/>
        <end position="130"/>
    </location>
</feature>
<reference evidence="10" key="1">
    <citation type="submission" date="2024-06" db="EMBL/GenBank/DDBJ databases">
        <title>Lacrimispora cavernae sp. nov., a novel anaerobe isolated from bat guano pile inside a cave.</title>
        <authorList>
            <person name="Miller S.L."/>
            <person name="Lu N."/>
            <person name="King J."/>
            <person name="Sankaranarayanan K."/>
            <person name="Lawson P.A."/>
        </authorList>
    </citation>
    <scope>NUCLEOTIDE SEQUENCE</scope>
    <source>
        <strain evidence="10">BS-2</strain>
    </source>
</reference>
<comment type="similarity">
    <text evidence="2">Belongs to the binding-protein-dependent transport system permease family. CysTW subfamily.</text>
</comment>
<dbReference type="PANTHER" id="PTHR42929">
    <property type="entry name" value="INNER MEMBRANE ABC TRANSPORTER PERMEASE PROTEIN YDCU-RELATED-RELATED"/>
    <property type="match status" value="1"/>
</dbReference>
<evidence type="ECO:0000256" key="8">
    <source>
        <dbReference type="RuleBase" id="RU363032"/>
    </source>
</evidence>
<dbReference type="EMBL" id="CP157940">
    <property type="protein sequence ID" value="XBS54500.1"/>
    <property type="molecule type" value="Genomic_DNA"/>
</dbReference>
<keyword evidence="6 8" id="KW-1133">Transmembrane helix</keyword>
<dbReference type="CDD" id="cd06261">
    <property type="entry name" value="TM_PBP2"/>
    <property type="match status" value="1"/>
</dbReference>
<evidence type="ECO:0000256" key="3">
    <source>
        <dbReference type="ARBA" id="ARBA00022448"/>
    </source>
</evidence>
<dbReference type="AlphaFoldDB" id="A0AAU7PQ37"/>
<organism evidence="10">
    <name type="scientific">Lacrimispora sp. BS-2</name>
    <dbReference type="NCBI Taxonomy" id="3151850"/>
    <lineage>
        <taxon>Bacteria</taxon>
        <taxon>Bacillati</taxon>
        <taxon>Bacillota</taxon>
        <taxon>Clostridia</taxon>
        <taxon>Lachnospirales</taxon>
        <taxon>Lachnospiraceae</taxon>
        <taxon>Lacrimispora</taxon>
    </lineage>
</organism>
<dbReference type="PANTHER" id="PTHR42929:SF1">
    <property type="entry name" value="INNER MEMBRANE ABC TRANSPORTER PERMEASE PROTEIN YDCU-RELATED"/>
    <property type="match status" value="1"/>
</dbReference>
<evidence type="ECO:0000256" key="5">
    <source>
        <dbReference type="ARBA" id="ARBA00022692"/>
    </source>
</evidence>
<protein>
    <submittedName>
        <fullName evidence="10">ABC transporter permease</fullName>
    </submittedName>
</protein>
<gene>
    <name evidence="10" type="ORF">ABFV83_01550</name>
</gene>
<evidence type="ECO:0000256" key="7">
    <source>
        <dbReference type="ARBA" id="ARBA00023136"/>
    </source>
</evidence>
<keyword evidence="7 8" id="KW-0472">Membrane</keyword>
<dbReference type="Gene3D" id="1.10.3720.10">
    <property type="entry name" value="MetI-like"/>
    <property type="match status" value="1"/>
</dbReference>
<keyword evidence="5 8" id="KW-0812">Transmembrane</keyword>
<evidence type="ECO:0000259" key="9">
    <source>
        <dbReference type="PROSITE" id="PS50928"/>
    </source>
</evidence>
<proteinExistence type="inferred from homology"/>
<feature type="transmembrane region" description="Helical" evidence="8">
    <location>
        <begin position="241"/>
        <end position="262"/>
    </location>
</feature>
<feature type="transmembrane region" description="Helical" evidence="8">
    <location>
        <begin position="7"/>
        <end position="30"/>
    </location>
</feature>
<evidence type="ECO:0000256" key="2">
    <source>
        <dbReference type="ARBA" id="ARBA00007069"/>
    </source>
</evidence>
<feature type="transmembrane region" description="Helical" evidence="8">
    <location>
        <begin position="185"/>
        <end position="206"/>
    </location>
</feature>
<feature type="domain" description="ABC transmembrane type-1" evidence="9">
    <location>
        <begin position="56"/>
        <end position="262"/>
    </location>
</feature>